<dbReference type="EMBL" id="JANBPK010001101">
    <property type="protein sequence ID" value="KAJ2925895.1"/>
    <property type="molecule type" value="Genomic_DNA"/>
</dbReference>
<dbReference type="Proteomes" id="UP001140091">
    <property type="component" value="Unassembled WGS sequence"/>
</dbReference>
<name>A0A9W8MBG6_9AGAR</name>
<feature type="compositionally biased region" description="Polar residues" evidence="2">
    <location>
        <begin position="34"/>
        <end position="44"/>
    </location>
</feature>
<proteinExistence type="predicted"/>
<accession>A0A9W8MBG6</accession>
<dbReference type="OrthoDB" id="10547067at2759"/>
<feature type="region of interest" description="Disordered" evidence="2">
    <location>
        <begin position="1"/>
        <end position="46"/>
    </location>
</feature>
<evidence type="ECO:0000256" key="2">
    <source>
        <dbReference type="SAM" id="MobiDB-lite"/>
    </source>
</evidence>
<gene>
    <name evidence="3" type="ORF">H1R20_g11195</name>
</gene>
<protein>
    <submittedName>
        <fullName evidence="3">Uncharacterized protein</fullName>
    </submittedName>
</protein>
<feature type="non-terminal residue" evidence="3">
    <location>
        <position position="1"/>
    </location>
</feature>
<dbReference type="AlphaFoldDB" id="A0A9W8MBG6"/>
<reference evidence="3" key="1">
    <citation type="submission" date="2022-06" db="EMBL/GenBank/DDBJ databases">
        <title>Genome Sequence of Candolleomyces eurysporus.</title>
        <authorList>
            <person name="Buettner E."/>
        </authorList>
    </citation>
    <scope>NUCLEOTIDE SEQUENCE</scope>
    <source>
        <strain evidence="3">VTCC 930004</strain>
    </source>
</reference>
<feature type="coiled-coil region" evidence="1">
    <location>
        <begin position="139"/>
        <end position="267"/>
    </location>
</feature>
<keyword evidence="1" id="KW-0175">Coiled coil</keyword>
<comment type="caution">
    <text evidence="3">The sequence shown here is derived from an EMBL/GenBank/DDBJ whole genome shotgun (WGS) entry which is preliminary data.</text>
</comment>
<organism evidence="3 4">
    <name type="scientific">Candolleomyces eurysporus</name>
    <dbReference type="NCBI Taxonomy" id="2828524"/>
    <lineage>
        <taxon>Eukaryota</taxon>
        <taxon>Fungi</taxon>
        <taxon>Dikarya</taxon>
        <taxon>Basidiomycota</taxon>
        <taxon>Agaricomycotina</taxon>
        <taxon>Agaricomycetes</taxon>
        <taxon>Agaricomycetidae</taxon>
        <taxon>Agaricales</taxon>
        <taxon>Agaricineae</taxon>
        <taxon>Psathyrellaceae</taxon>
        <taxon>Candolleomyces</taxon>
    </lineage>
</organism>
<evidence type="ECO:0000313" key="4">
    <source>
        <dbReference type="Proteomes" id="UP001140091"/>
    </source>
</evidence>
<evidence type="ECO:0000256" key="1">
    <source>
        <dbReference type="SAM" id="Coils"/>
    </source>
</evidence>
<evidence type="ECO:0000313" key="3">
    <source>
        <dbReference type="EMBL" id="KAJ2925895.1"/>
    </source>
</evidence>
<keyword evidence="4" id="KW-1185">Reference proteome</keyword>
<feature type="compositionally biased region" description="Basic and acidic residues" evidence="2">
    <location>
        <begin position="10"/>
        <end position="32"/>
    </location>
</feature>
<sequence>MPRTPVPRASIEKSEAHSRQGHPRDRLTDRRIQQRTALVPSNENLRPELSARAERCRKRELVRKMATVKADPAEDPQLPQRPDPQIGLRLQSLEQKKARLEKKVEKLRRNTLDLWSMADGYHAQLHDALAVRNLSINEMRTAEERAERGKLAERALQEERDGLYEELRLLEEKVAKAEEIDLTEKLRQAEERAEQANLSWKRERAKLQEELGAAKEKLAAEPADLLERLRQAEERAERIDMEWQVERAGLQKELREAEKRVDDLETTDMAKKLQEAEEGTRLEHSRAMKFWLALSKERRETELLREALENGGEYPTGVAQGPGILDPLL</sequence>